<evidence type="ECO:0000313" key="1">
    <source>
        <dbReference type="EMBL" id="CAF2927066.1"/>
    </source>
</evidence>
<accession>A0A7R8CTK2</accession>
<dbReference type="OrthoDB" id="10637527at2759"/>
<gene>
    <name evidence="1" type="ORF">LSAA_9287</name>
</gene>
<keyword evidence="2" id="KW-1185">Reference proteome</keyword>
<reference evidence="1" key="1">
    <citation type="submission" date="2021-02" db="EMBL/GenBank/DDBJ databases">
        <authorList>
            <person name="Bekaert M."/>
        </authorList>
    </citation>
    <scope>NUCLEOTIDE SEQUENCE</scope>
    <source>
        <strain evidence="1">IoA-00</strain>
    </source>
</reference>
<proteinExistence type="predicted"/>
<evidence type="ECO:0000313" key="2">
    <source>
        <dbReference type="Proteomes" id="UP000675881"/>
    </source>
</evidence>
<dbReference type="AlphaFoldDB" id="A0A7R8CTK2"/>
<organism evidence="1 2">
    <name type="scientific">Lepeophtheirus salmonis</name>
    <name type="common">Salmon louse</name>
    <name type="synonym">Caligus salmonis</name>
    <dbReference type="NCBI Taxonomy" id="72036"/>
    <lineage>
        <taxon>Eukaryota</taxon>
        <taxon>Metazoa</taxon>
        <taxon>Ecdysozoa</taxon>
        <taxon>Arthropoda</taxon>
        <taxon>Crustacea</taxon>
        <taxon>Multicrustacea</taxon>
        <taxon>Hexanauplia</taxon>
        <taxon>Copepoda</taxon>
        <taxon>Siphonostomatoida</taxon>
        <taxon>Caligidae</taxon>
        <taxon>Lepeophtheirus</taxon>
    </lineage>
</organism>
<dbReference type="Proteomes" id="UP000675881">
    <property type="component" value="Chromosome 4"/>
</dbReference>
<dbReference type="EMBL" id="HG994583">
    <property type="protein sequence ID" value="CAF2927066.1"/>
    <property type="molecule type" value="Genomic_DNA"/>
</dbReference>
<name>A0A7R8CTK2_LEPSM</name>
<sequence length="201" mass="21522">MIEFEEGTTIVYSNHLAKMNQMIAFVFASCMVASVYGIFDPISITGLATGGAAVALGTSTVFATPAGIALGAAGLLGAAAVKGAIIGSLLRNRRDAEEHVNRLSALDSYFLAIADMDVDDCGKKYVCEIEILDPSQRTTEEAMIATLFGDASLDPVSPKAEYDLAAYLGQTTRSKHACARRYKRCPVDRKTISQAFIKNRQ</sequence>
<protein>
    <submittedName>
        <fullName evidence="1">(salmon louse) hypothetical protein</fullName>
    </submittedName>
</protein>